<organism evidence="1">
    <name type="scientific">Yersinia pseudotuberculosis serotype O:3 (strain YPIII)</name>
    <dbReference type="NCBI Taxonomy" id="502800"/>
    <lineage>
        <taxon>Bacteria</taxon>
        <taxon>Pseudomonadati</taxon>
        <taxon>Pseudomonadota</taxon>
        <taxon>Gammaproteobacteria</taxon>
        <taxon>Enterobacterales</taxon>
        <taxon>Yersiniaceae</taxon>
        <taxon>Yersinia</taxon>
    </lineage>
</organism>
<sequence length="146" mass="15530">MDISGFGTIVNIRASKTFPAGFNVTQFADDADPLDSPSQQLADVGMGLNGDMVSWSVAQVLQVTLNITPNSDDDRNLAILAEANRIAKGKRSVNDEITMSISYPSGESRTLSGGVITDAMIGNSVSSAGRLKSKPYIFKFENQVIA</sequence>
<reference evidence="1" key="1">
    <citation type="submission" date="2008-02" db="EMBL/GenBank/DDBJ databases">
        <title>Complete sequence of Yersinia pseudotuberculosis YPIII.</title>
        <authorList>
            <consortium name="US DOE Joint Genome Institute"/>
            <person name="Challacombe J.F."/>
            <person name="Bruce D."/>
            <person name="Detter J.C."/>
            <person name="Green L."/>
            <person name="Land M."/>
            <person name="Munk C."/>
            <person name="Lindler L.E."/>
            <person name="Nikolich M.P."/>
            <person name="Brettin T."/>
        </authorList>
    </citation>
    <scope>NUCLEOTIDE SEQUENCE</scope>
    <source>
        <strain evidence="1">YPIII</strain>
    </source>
</reference>
<dbReference type="GeneID" id="96665085"/>
<dbReference type="Pfam" id="PF22764">
    <property type="entry name" value="E217_Gp32"/>
    <property type="match status" value="1"/>
</dbReference>
<dbReference type="PATRIC" id="fig|502800.11.peg.1869"/>
<gene>
    <name evidence="1" type="ordered locus">YPK_1234</name>
</gene>
<dbReference type="KEGG" id="ypy:YPK_1234"/>
<evidence type="ECO:0000313" key="1">
    <source>
        <dbReference type="EMBL" id="ACA67532.1"/>
    </source>
</evidence>
<accession>A0A0H3B1B2</accession>
<dbReference type="RefSeq" id="WP_012303821.1">
    <property type="nucleotide sequence ID" value="NZ_CP009792.1"/>
</dbReference>
<dbReference type="InterPro" id="IPR054440">
    <property type="entry name" value="Gp32-like"/>
</dbReference>
<dbReference type="EMBL" id="CP000950">
    <property type="protein sequence ID" value="ACA67532.1"/>
    <property type="molecule type" value="Genomic_DNA"/>
</dbReference>
<proteinExistence type="predicted"/>
<protein>
    <submittedName>
        <fullName evidence="1">Uncharacterized protein</fullName>
    </submittedName>
</protein>
<dbReference type="AlphaFoldDB" id="A0A0H3B1B2"/>
<name>A0A0H3B1B2_YERPY</name>